<evidence type="ECO:0000256" key="8">
    <source>
        <dbReference type="ARBA" id="ARBA00047899"/>
    </source>
</evidence>
<accession>A0A9N9XMP3</accession>
<evidence type="ECO:0000256" key="5">
    <source>
        <dbReference type="ARBA" id="ARBA00022741"/>
    </source>
</evidence>
<proteinExistence type="inferred from homology"/>
<organism evidence="13 14">
    <name type="scientific">Phyllotreta striolata</name>
    <name type="common">Striped flea beetle</name>
    <name type="synonym">Crioceris striolata</name>
    <dbReference type="NCBI Taxonomy" id="444603"/>
    <lineage>
        <taxon>Eukaryota</taxon>
        <taxon>Metazoa</taxon>
        <taxon>Ecdysozoa</taxon>
        <taxon>Arthropoda</taxon>
        <taxon>Hexapoda</taxon>
        <taxon>Insecta</taxon>
        <taxon>Pterygota</taxon>
        <taxon>Neoptera</taxon>
        <taxon>Endopterygota</taxon>
        <taxon>Coleoptera</taxon>
        <taxon>Polyphaga</taxon>
        <taxon>Cucujiformia</taxon>
        <taxon>Chrysomeloidea</taxon>
        <taxon>Chrysomelidae</taxon>
        <taxon>Galerucinae</taxon>
        <taxon>Alticini</taxon>
        <taxon>Phyllotreta</taxon>
    </lineage>
</organism>
<dbReference type="SUPFAM" id="SSF56112">
    <property type="entry name" value="Protein kinase-like (PK-like)"/>
    <property type="match status" value="1"/>
</dbReference>
<evidence type="ECO:0000256" key="1">
    <source>
        <dbReference type="ARBA" id="ARBA00010791"/>
    </source>
</evidence>
<dbReference type="FunFam" id="1.10.510.10:FF:000301">
    <property type="entry name" value="Serine/threonine-protein kinase Chk1"/>
    <property type="match status" value="1"/>
</dbReference>
<comment type="catalytic activity">
    <reaction evidence="9">
        <text>L-seryl-[protein] + ATP = O-phospho-L-seryl-[protein] + ADP + H(+)</text>
        <dbReference type="Rhea" id="RHEA:17989"/>
        <dbReference type="Rhea" id="RHEA-COMP:9863"/>
        <dbReference type="Rhea" id="RHEA-COMP:11604"/>
        <dbReference type="ChEBI" id="CHEBI:15378"/>
        <dbReference type="ChEBI" id="CHEBI:29999"/>
        <dbReference type="ChEBI" id="CHEBI:30616"/>
        <dbReference type="ChEBI" id="CHEBI:83421"/>
        <dbReference type="ChEBI" id="CHEBI:456216"/>
        <dbReference type="EC" id="2.7.11.1"/>
    </reaction>
</comment>
<evidence type="ECO:0000313" key="13">
    <source>
        <dbReference type="EMBL" id="CAG9858609.1"/>
    </source>
</evidence>
<dbReference type="GO" id="GO:0005737">
    <property type="term" value="C:cytoplasm"/>
    <property type="evidence" value="ECO:0007669"/>
    <property type="project" value="TreeGrafter"/>
</dbReference>
<keyword evidence="14" id="KW-1185">Reference proteome</keyword>
<dbReference type="InterPro" id="IPR008271">
    <property type="entry name" value="Ser/Thr_kinase_AS"/>
</dbReference>
<evidence type="ECO:0000256" key="11">
    <source>
        <dbReference type="RuleBase" id="RU000304"/>
    </source>
</evidence>
<evidence type="ECO:0000259" key="12">
    <source>
        <dbReference type="PROSITE" id="PS50011"/>
    </source>
</evidence>
<evidence type="ECO:0000256" key="10">
    <source>
        <dbReference type="PROSITE-ProRule" id="PRU10141"/>
    </source>
</evidence>
<dbReference type="InterPro" id="IPR000719">
    <property type="entry name" value="Prot_kinase_dom"/>
</dbReference>
<dbReference type="PROSITE" id="PS00107">
    <property type="entry name" value="PROTEIN_KINASE_ATP"/>
    <property type="match status" value="1"/>
</dbReference>
<dbReference type="SMART" id="SM00220">
    <property type="entry name" value="S_TKc"/>
    <property type="match status" value="1"/>
</dbReference>
<dbReference type="PROSITE" id="PS50011">
    <property type="entry name" value="PROTEIN_KINASE_DOM"/>
    <property type="match status" value="1"/>
</dbReference>
<dbReference type="Gene3D" id="1.10.510.10">
    <property type="entry name" value="Transferase(Phosphotransferase) domain 1"/>
    <property type="match status" value="1"/>
</dbReference>
<keyword evidence="3 11" id="KW-0723">Serine/threonine-protein kinase</keyword>
<dbReference type="PANTHER" id="PTHR24346:SF107">
    <property type="entry name" value="SERINE_THREONINE-PROTEIN KINASE CHK1"/>
    <property type="match status" value="1"/>
</dbReference>
<gene>
    <name evidence="13" type="ORF">PHYEVI_LOCUS4998</name>
</gene>
<feature type="binding site" evidence="10">
    <location>
        <position position="46"/>
    </location>
    <ligand>
        <name>ATP</name>
        <dbReference type="ChEBI" id="CHEBI:30616"/>
    </ligand>
</feature>
<keyword evidence="5 10" id="KW-0547">Nucleotide-binding</keyword>
<evidence type="ECO:0000256" key="3">
    <source>
        <dbReference type="ARBA" id="ARBA00022527"/>
    </source>
</evidence>
<protein>
    <recommendedName>
        <fullName evidence="2">non-specific serine/threonine protein kinase</fullName>
        <ecNumber evidence="2">2.7.11.1</ecNumber>
    </recommendedName>
</protein>
<evidence type="ECO:0000313" key="14">
    <source>
        <dbReference type="Proteomes" id="UP001153712"/>
    </source>
</evidence>
<dbReference type="PROSITE" id="PS00108">
    <property type="entry name" value="PROTEIN_KINASE_ST"/>
    <property type="match status" value="1"/>
</dbReference>
<dbReference type="Pfam" id="PF00069">
    <property type="entry name" value="Pkinase"/>
    <property type="match status" value="1"/>
</dbReference>
<name>A0A9N9XMP3_PHYSR</name>
<feature type="domain" description="Protein kinase" evidence="12">
    <location>
        <begin position="17"/>
        <end position="273"/>
    </location>
</feature>
<dbReference type="GO" id="GO:0004674">
    <property type="term" value="F:protein serine/threonine kinase activity"/>
    <property type="evidence" value="ECO:0007669"/>
    <property type="project" value="UniProtKB-KW"/>
</dbReference>
<dbReference type="PANTHER" id="PTHR24346">
    <property type="entry name" value="MAP/MICROTUBULE AFFINITY-REGULATING KINASE"/>
    <property type="match status" value="1"/>
</dbReference>
<evidence type="ECO:0000256" key="6">
    <source>
        <dbReference type="ARBA" id="ARBA00022777"/>
    </source>
</evidence>
<dbReference type="InterPro" id="IPR017441">
    <property type="entry name" value="Protein_kinase_ATP_BS"/>
</dbReference>
<evidence type="ECO:0000256" key="2">
    <source>
        <dbReference type="ARBA" id="ARBA00012513"/>
    </source>
</evidence>
<dbReference type="EC" id="2.7.11.1" evidence="2"/>
<keyword evidence="6" id="KW-0418">Kinase</keyword>
<dbReference type="InterPro" id="IPR011009">
    <property type="entry name" value="Kinase-like_dom_sf"/>
</dbReference>
<dbReference type="Proteomes" id="UP001153712">
    <property type="component" value="Chromosome 2"/>
</dbReference>
<reference evidence="13" key="1">
    <citation type="submission" date="2022-01" db="EMBL/GenBank/DDBJ databases">
        <authorList>
            <person name="King R."/>
        </authorList>
    </citation>
    <scope>NUCLEOTIDE SEQUENCE</scope>
</reference>
<keyword evidence="7 10" id="KW-0067">ATP-binding</keyword>
<dbReference type="GO" id="GO:0005524">
    <property type="term" value="F:ATP binding"/>
    <property type="evidence" value="ECO:0007669"/>
    <property type="project" value="UniProtKB-UniRule"/>
</dbReference>
<dbReference type="OrthoDB" id="539158at2759"/>
<sequence length="461" mass="53416">MSSEDISTTTVFVQDWLCFDNILGEGAFGEVKLLINKRTQEKIACKIINHDKYKDASSQINREVVIHKTLDHENIIKFFGRRQEPSKEYLFLEYAEGGELFQLIEPDVGMPSGSVQLFMKQLLCGLKYLHTKGITHRDIKPENILISAEGVLKISDFGMATYFRFKGKERWLDKKCGTKPYLAPEVFLRPYRAEPADLWSCGIVFVAMLTGELPWSLATDENAEFNQWNNDMYILNTPWSKLGYMALSLARKILQVDPKKRLTLDEIERQPWMHVHFNAEAPEEDTVDGTSEPRCKRYNSMVAEETILNREKPTVTLSQPNSSLRQSTIMQTVKTTSNDHLCFSQPTQNDNWMVQFTQSPITKDNFDNLIKRMTRFYVSMTKERTMETLCSILDSLHLTWSVDVNRAVSITTTDSLKNQLIFKINLIEMDKKILLDFRLCKGCGLQFKRKFLKLKEYFINN</sequence>
<dbReference type="EMBL" id="OU900095">
    <property type="protein sequence ID" value="CAG9858609.1"/>
    <property type="molecule type" value="Genomic_DNA"/>
</dbReference>
<comment type="similarity">
    <text evidence="1">Belongs to the protein kinase superfamily. CAMK Ser/Thr protein kinase family. NIM1 subfamily.</text>
</comment>
<evidence type="ECO:0000256" key="4">
    <source>
        <dbReference type="ARBA" id="ARBA00022679"/>
    </source>
</evidence>
<keyword evidence="4" id="KW-0808">Transferase</keyword>
<comment type="catalytic activity">
    <reaction evidence="8">
        <text>L-threonyl-[protein] + ATP = O-phospho-L-threonyl-[protein] + ADP + H(+)</text>
        <dbReference type="Rhea" id="RHEA:46608"/>
        <dbReference type="Rhea" id="RHEA-COMP:11060"/>
        <dbReference type="Rhea" id="RHEA-COMP:11605"/>
        <dbReference type="ChEBI" id="CHEBI:15378"/>
        <dbReference type="ChEBI" id="CHEBI:30013"/>
        <dbReference type="ChEBI" id="CHEBI:30616"/>
        <dbReference type="ChEBI" id="CHEBI:61977"/>
        <dbReference type="ChEBI" id="CHEBI:456216"/>
        <dbReference type="EC" id="2.7.11.1"/>
    </reaction>
</comment>
<dbReference type="AlphaFoldDB" id="A0A9N9XMP3"/>
<evidence type="ECO:0000256" key="9">
    <source>
        <dbReference type="ARBA" id="ARBA00048679"/>
    </source>
</evidence>
<dbReference type="GO" id="GO:0035556">
    <property type="term" value="P:intracellular signal transduction"/>
    <property type="evidence" value="ECO:0007669"/>
    <property type="project" value="TreeGrafter"/>
</dbReference>
<evidence type="ECO:0000256" key="7">
    <source>
        <dbReference type="ARBA" id="ARBA00022840"/>
    </source>
</evidence>